<evidence type="ECO:0000313" key="3">
    <source>
        <dbReference type="Proteomes" id="UP000007879"/>
    </source>
</evidence>
<keyword evidence="3" id="KW-1185">Reference proteome</keyword>
<proteinExistence type="predicted"/>
<dbReference type="KEGG" id="aqu:109581146"/>
<accession>A0A1X7V5H6</accession>
<dbReference type="EnsemblMetazoa" id="Aqu2.1.35216_001">
    <property type="protein sequence ID" value="Aqu2.1.35216_001"/>
    <property type="gene ID" value="Aqu2.1.35216"/>
</dbReference>
<evidence type="ECO:0000256" key="1">
    <source>
        <dbReference type="SAM" id="MobiDB-lite"/>
    </source>
</evidence>
<dbReference type="InParanoid" id="A0A1X7V5H6"/>
<dbReference type="Proteomes" id="UP000007879">
    <property type="component" value="Unassembled WGS sequence"/>
</dbReference>
<evidence type="ECO:0000313" key="2">
    <source>
        <dbReference type="EnsemblMetazoa" id="Aqu2.1.35216_001"/>
    </source>
</evidence>
<reference evidence="3" key="1">
    <citation type="journal article" date="2010" name="Nature">
        <title>The Amphimedon queenslandica genome and the evolution of animal complexity.</title>
        <authorList>
            <person name="Srivastava M."/>
            <person name="Simakov O."/>
            <person name="Chapman J."/>
            <person name="Fahey B."/>
            <person name="Gauthier M.E."/>
            <person name="Mitros T."/>
            <person name="Richards G.S."/>
            <person name="Conaco C."/>
            <person name="Dacre M."/>
            <person name="Hellsten U."/>
            <person name="Larroux C."/>
            <person name="Putnam N.H."/>
            <person name="Stanke M."/>
            <person name="Adamska M."/>
            <person name="Darling A."/>
            <person name="Degnan S.M."/>
            <person name="Oakley T.H."/>
            <person name="Plachetzki D.C."/>
            <person name="Zhai Y."/>
            <person name="Adamski M."/>
            <person name="Calcino A."/>
            <person name="Cummins S.F."/>
            <person name="Goodstein D.M."/>
            <person name="Harris C."/>
            <person name="Jackson D.J."/>
            <person name="Leys S.P."/>
            <person name="Shu S."/>
            <person name="Woodcroft B.J."/>
            <person name="Vervoort M."/>
            <person name="Kosik K.S."/>
            <person name="Manning G."/>
            <person name="Degnan B.M."/>
            <person name="Rokhsar D.S."/>
        </authorList>
    </citation>
    <scope>NUCLEOTIDE SEQUENCE [LARGE SCALE GENOMIC DNA]</scope>
</reference>
<organism evidence="2">
    <name type="scientific">Amphimedon queenslandica</name>
    <name type="common">Sponge</name>
    <dbReference type="NCBI Taxonomy" id="400682"/>
    <lineage>
        <taxon>Eukaryota</taxon>
        <taxon>Metazoa</taxon>
        <taxon>Porifera</taxon>
        <taxon>Demospongiae</taxon>
        <taxon>Heteroscleromorpha</taxon>
        <taxon>Haplosclerida</taxon>
        <taxon>Niphatidae</taxon>
        <taxon>Amphimedon</taxon>
    </lineage>
</organism>
<reference evidence="2" key="2">
    <citation type="submission" date="2017-05" db="UniProtKB">
        <authorList>
            <consortium name="EnsemblMetazoa"/>
        </authorList>
    </citation>
    <scope>IDENTIFICATION</scope>
</reference>
<name>A0A1X7V5H6_AMPQE</name>
<sequence>MSVSGKYLRGRKCEVHFKGQHVMHEPWEASPFRGYEKEKEVKMLRHDTHFSEADSIITSVNGDEEYQLQFKPFRKRGKGVSSTMTTYQRQSPNDVPPDNDTKYNYVSSRDELFPGCYSWWSPVDDEDQRCSLFGDIGFSAKVDDLIECYKKAFTPPLKEIQFRCGGTLRYMFRVCKVIIICPAEESQLPKEEYPIMPIKETEIKLQYEKPYTYSDCIYDEFTFVFYFPSDDMQMKCPEQAVICKKVPHGTCATKGRSCPGGRGLSEQLKLKLENMKKRREEKSEIVAIAQNVSPQATYNIESSLEEEFDQEEGGITYDQEHVMQQLEEEDLSPACENESHVFTEDDDEDDEDQEPLNKKLAMIVDDDDNN</sequence>
<feature type="compositionally biased region" description="Acidic residues" evidence="1">
    <location>
        <begin position="344"/>
        <end position="354"/>
    </location>
</feature>
<dbReference type="AlphaFoldDB" id="A0A1X7V5H6"/>
<protein>
    <submittedName>
        <fullName evidence="2">Uncharacterized protein</fullName>
    </submittedName>
</protein>
<gene>
    <name evidence="2" type="primary">109581146</name>
</gene>
<feature type="region of interest" description="Disordered" evidence="1">
    <location>
        <begin position="327"/>
        <end position="370"/>
    </location>
</feature>
<dbReference type="EnsemblMetazoa" id="XM_019994975.1">
    <property type="protein sequence ID" value="XP_019850534.1"/>
    <property type="gene ID" value="LOC109581146"/>
</dbReference>